<proteinExistence type="predicted"/>
<dbReference type="Pfam" id="PF07212">
    <property type="entry name" value="Hyaluronidase_1"/>
    <property type="match status" value="1"/>
</dbReference>
<organism evidence="2 3">
    <name type="scientific">Candidatus Woesebacteria bacterium RIFCSPHIGHO2_01_FULL_41_10</name>
    <dbReference type="NCBI Taxonomy" id="1802500"/>
    <lineage>
        <taxon>Bacteria</taxon>
        <taxon>Candidatus Woeseibacteriota</taxon>
    </lineage>
</organism>
<gene>
    <name evidence="2" type="ORF">A2801_04220</name>
</gene>
<evidence type="ECO:0000313" key="2">
    <source>
        <dbReference type="EMBL" id="OGM28206.1"/>
    </source>
</evidence>
<dbReference type="AlphaFoldDB" id="A0A1F7YLI2"/>
<feature type="transmembrane region" description="Helical" evidence="1">
    <location>
        <begin position="7"/>
        <end position="28"/>
    </location>
</feature>
<evidence type="ECO:0000256" key="1">
    <source>
        <dbReference type="SAM" id="Phobius"/>
    </source>
</evidence>
<keyword evidence="1" id="KW-0812">Transmembrane</keyword>
<keyword evidence="1" id="KW-0472">Membrane</keyword>
<dbReference type="InterPro" id="IPR009860">
    <property type="entry name" value="Hyaluronidase_bac"/>
</dbReference>
<dbReference type="EMBL" id="MGGM01000033">
    <property type="protein sequence ID" value="OGM28206.1"/>
    <property type="molecule type" value="Genomic_DNA"/>
</dbReference>
<comment type="caution">
    <text evidence="2">The sequence shown here is derived from an EMBL/GenBank/DDBJ whole genome shotgun (WGS) entry which is preliminary data.</text>
</comment>
<dbReference type="GO" id="GO:0045227">
    <property type="term" value="P:capsule polysaccharide biosynthetic process"/>
    <property type="evidence" value="ECO:0007669"/>
    <property type="project" value="InterPro"/>
</dbReference>
<protein>
    <submittedName>
        <fullName evidence="2">Uncharacterized protein</fullName>
    </submittedName>
</protein>
<dbReference type="STRING" id="1802500.A2801_04220"/>
<dbReference type="SUPFAM" id="SSF69349">
    <property type="entry name" value="Phage fibre proteins"/>
    <property type="match status" value="1"/>
</dbReference>
<keyword evidence="1" id="KW-1133">Transmembrane helix</keyword>
<accession>A0A1F7YLI2</accession>
<reference evidence="2 3" key="1">
    <citation type="journal article" date="2016" name="Nat. Commun.">
        <title>Thousands of microbial genomes shed light on interconnected biogeochemical processes in an aquifer system.</title>
        <authorList>
            <person name="Anantharaman K."/>
            <person name="Brown C.T."/>
            <person name="Hug L.A."/>
            <person name="Sharon I."/>
            <person name="Castelle C.J."/>
            <person name="Probst A.J."/>
            <person name="Thomas B.C."/>
            <person name="Singh A."/>
            <person name="Wilkins M.J."/>
            <person name="Karaoz U."/>
            <person name="Brodie E.L."/>
            <person name="Williams K.H."/>
            <person name="Hubbard S.S."/>
            <person name="Banfield J.F."/>
        </authorList>
    </citation>
    <scope>NUCLEOTIDE SEQUENCE [LARGE SCALE GENOMIC DNA]</scope>
</reference>
<name>A0A1F7YLI2_9BACT</name>
<dbReference type="GO" id="GO:0004415">
    <property type="term" value="F:hyalurononglucosaminidase activity"/>
    <property type="evidence" value="ECO:0007669"/>
    <property type="project" value="InterPro"/>
</dbReference>
<evidence type="ECO:0000313" key="3">
    <source>
        <dbReference type="Proteomes" id="UP000177263"/>
    </source>
</evidence>
<dbReference type="Proteomes" id="UP000177263">
    <property type="component" value="Unassembled WGS sequence"/>
</dbReference>
<sequence length="798" mass="84649">MKLLRKILLRASAVLGAFILVAWGFIWWQGRGVQAPYEIVTTENLEGGNAVVSFPADLDLKGNLTVAGSTALSGEVALLDSGLGEAEGKVLSVDQTGKLVLVDDALAAGDILYADDLPTHANGRFLYSAENSWNTSDMLFDDSSELGIGTTTPSALVHLQNNHSQRITLKVQGITDQSVDLTQWLNSAGNTIARITQEGKMVFDNSAGHLLELRPSGDTGYLSSSGGAVFIENSNNIGTGIGIYSNAGEAALGNMINVKVDNPLYAQAAFYMNYDGISNAVEIVSNTNDSSSNALSITNNNTQDSALGVIGYETGKGTIKVSHNGTGSDANASGISIDLKGTGTRAQGLYIDSTASGGTTGNLLRLRNETIDRFVVDSLGGVKIGSNGTNTSVTKYGNTVGDEFFVGTNAAFRVQRSATDSEAFRTQVVGDVHGRWLGTADGKLKFGSGAALQDIVMERIASGHMSLDATEFSVTGNLGIGTTTFDATADNVLTFGNATAPAASIADGVQLWAEDVASSSELRVRNEAGAITTLSPHNFTLIPGGPSESMAWSHYSVKDDIAINADITHALRLVENLTGEKLVYTKNLATNEDVVTTPSQTQSDIYSQFGAIADEKIALALEEYVTKAELYSHATLGDKIWEFLSDVTFRAKALFTQSVEFLADATFRGSITVSARTSGEINVPANTKSFKISFDQPLVSKPVVYVNTLDTQLEYRVSEISESGFRIDLVNPTTSDTAFQWLALLSTEEGASFAVLESSQQQNNVEVEVETIPVEDILVVEPSPEPSEEPIAPANLPE</sequence>